<dbReference type="PANTHER" id="PTHR33545:SF5">
    <property type="entry name" value="UPF0750 MEMBRANE PROTEIN YITT"/>
    <property type="match status" value="1"/>
</dbReference>
<feature type="transmembrane region" description="Helical" evidence="6">
    <location>
        <begin position="170"/>
        <end position="192"/>
    </location>
</feature>
<keyword evidence="2" id="KW-1003">Cell membrane</keyword>
<evidence type="ECO:0000256" key="6">
    <source>
        <dbReference type="SAM" id="Phobius"/>
    </source>
</evidence>
<evidence type="ECO:0000256" key="2">
    <source>
        <dbReference type="ARBA" id="ARBA00022475"/>
    </source>
</evidence>
<keyword evidence="5 6" id="KW-0472">Membrane</keyword>
<dbReference type="Pfam" id="PF02588">
    <property type="entry name" value="YitT_membrane"/>
    <property type="match status" value="1"/>
</dbReference>
<name>A0A2N3LMC9_9BACI</name>
<evidence type="ECO:0000256" key="1">
    <source>
        <dbReference type="ARBA" id="ARBA00004651"/>
    </source>
</evidence>
<comment type="subcellular location">
    <subcellularLocation>
        <location evidence="1">Cell membrane</location>
        <topology evidence="1">Multi-pass membrane protein</topology>
    </subcellularLocation>
</comment>
<feature type="transmembrane region" description="Helical" evidence="6">
    <location>
        <begin position="12"/>
        <end position="31"/>
    </location>
</feature>
<evidence type="ECO:0008006" key="9">
    <source>
        <dbReference type="Google" id="ProtNLM"/>
    </source>
</evidence>
<evidence type="ECO:0000256" key="4">
    <source>
        <dbReference type="ARBA" id="ARBA00022989"/>
    </source>
</evidence>
<dbReference type="AlphaFoldDB" id="A0A2N3LMC9"/>
<proteinExistence type="predicted"/>
<feature type="transmembrane region" description="Helical" evidence="6">
    <location>
        <begin position="137"/>
        <end position="164"/>
    </location>
</feature>
<gene>
    <name evidence="7" type="ORF">CWO92_05440</name>
</gene>
<dbReference type="OrthoDB" id="2602718at2"/>
<organism evidence="7 8">
    <name type="scientific">Heyndrickxia camelliae</name>
    <dbReference type="NCBI Taxonomy" id="1707093"/>
    <lineage>
        <taxon>Bacteria</taxon>
        <taxon>Bacillati</taxon>
        <taxon>Bacillota</taxon>
        <taxon>Bacilli</taxon>
        <taxon>Bacillales</taxon>
        <taxon>Bacillaceae</taxon>
        <taxon>Heyndrickxia</taxon>
    </lineage>
</organism>
<reference evidence="7 8" key="1">
    <citation type="submission" date="2017-11" db="EMBL/GenBank/DDBJ databases">
        <title>Bacillus camelliae sp. nov., isolated from pu'er tea.</title>
        <authorList>
            <person name="Niu L."/>
        </authorList>
    </citation>
    <scope>NUCLEOTIDE SEQUENCE [LARGE SCALE GENOMIC DNA]</scope>
    <source>
        <strain evidence="7 8">7578-1</strain>
    </source>
</reference>
<dbReference type="PANTHER" id="PTHR33545">
    <property type="entry name" value="UPF0750 MEMBRANE PROTEIN YITT-RELATED"/>
    <property type="match status" value="1"/>
</dbReference>
<dbReference type="GO" id="GO:0005886">
    <property type="term" value="C:plasma membrane"/>
    <property type="evidence" value="ECO:0007669"/>
    <property type="project" value="UniProtKB-SubCell"/>
</dbReference>
<dbReference type="InterPro" id="IPR003740">
    <property type="entry name" value="YitT"/>
</dbReference>
<dbReference type="InterPro" id="IPR051461">
    <property type="entry name" value="UPF0750_membrane"/>
</dbReference>
<dbReference type="EMBL" id="PIQO01000003">
    <property type="protein sequence ID" value="PKR85822.1"/>
    <property type="molecule type" value="Genomic_DNA"/>
</dbReference>
<keyword evidence="3 6" id="KW-0812">Transmembrane</keyword>
<protein>
    <recommendedName>
        <fullName evidence="9">YitT family protein</fullName>
    </recommendedName>
</protein>
<dbReference type="RefSeq" id="WP_101353193.1">
    <property type="nucleotide sequence ID" value="NZ_PIQO01000003.1"/>
</dbReference>
<keyword evidence="8" id="KW-1185">Reference proteome</keyword>
<sequence>MKMVEERTIQKVGQIILGSILLSIGVNGFLIPHQLIDGGLMGIALIIYYFFEIPTSVSMICLSIPLYIFAFIYYRRYFYNSLIGLIFCSFFLDLFAFLSDRINLPIFPSAIVGGIFIGLGAGFILQTGVAGDGLDLFAQMVGGFSNINVGIIIFVLDTIVLLLGMKFLGLHIFLFSLLATIAVGIFTSILTIRYIE</sequence>
<evidence type="ECO:0000313" key="7">
    <source>
        <dbReference type="EMBL" id="PKR85822.1"/>
    </source>
</evidence>
<accession>A0A2N3LMC9</accession>
<evidence type="ECO:0000313" key="8">
    <source>
        <dbReference type="Proteomes" id="UP000233440"/>
    </source>
</evidence>
<evidence type="ECO:0000256" key="3">
    <source>
        <dbReference type="ARBA" id="ARBA00022692"/>
    </source>
</evidence>
<feature type="transmembrane region" description="Helical" evidence="6">
    <location>
        <begin position="77"/>
        <end position="98"/>
    </location>
</feature>
<feature type="transmembrane region" description="Helical" evidence="6">
    <location>
        <begin position="104"/>
        <end position="125"/>
    </location>
</feature>
<feature type="transmembrane region" description="Helical" evidence="6">
    <location>
        <begin position="43"/>
        <end position="70"/>
    </location>
</feature>
<evidence type="ECO:0000256" key="5">
    <source>
        <dbReference type="ARBA" id="ARBA00023136"/>
    </source>
</evidence>
<dbReference type="Proteomes" id="UP000233440">
    <property type="component" value="Unassembled WGS sequence"/>
</dbReference>
<comment type="caution">
    <text evidence="7">The sequence shown here is derived from an EMBL/GenBank/DDBJ whole genome shotgun (WGS) entry which is preliminary data.</text>
</comment>
<keyword evidence="4 6" id="KW-1133">Transmembrane helix</keyword>